<accession>A0A1V2JKD5</accession>
<sequence>MSFTASQVHVVSGNLIAAMPSVTSPQVLDDILESNLLCQMAADKSLGSRFNNPAAWLDFYRNSLGKLFWKITNFNTVSYPVPSPTRSVSVMGILEHTFFKVLAQPLRHQLEADIELLMELPLTSPASQLYTSKTHVELSTRARSSFDGRSESVISLQISVVHSGSLVSVCSVYFKTAEPVAADVFSQKFKVRDLLGNISVNSFEADLLEASYDGVRQQIKTKLGETNIRENILLITESPIPAGELPHANAQQFLKGLDI</sequence>
<comment type="caution">
    <text evidence="1">The sequence shown here is derived from an EMBL/GenBank/DDBJ whole genome shotgun (WGS) entry which is preliminary data.</text>
</comment>
<keyword evidence="2" id="KW-1185">Reference proteome</keyword>
<reference evidence="1 2" key="1">
    <citation type="submission" date="2016-10" db="EMBL/GenBank/DDBJ databases">
        <title>Pseudomonas lactis sp. nov. and Pseudomonas paralactis sp. nov., isolated from bovine raw milk.</title>
        <authorList>
            <person name="Von Neubeck M."/>
            <person name="Huptas C."/>
            <person name="Glueck C."/>
            <person name="Krewinkel M."/>
            <person name="Stoeckel M."/>
            <person name="Stressler T."/>
            <person name="Fischer L."/>
            <person name="Hinrichs J."/>
            <person name="Scherer S."/>
            <person name="Wenning M."/>
        </authorList>
    </citation>
    <scope>NUCLEOTIDE SEQUENCE [LARGE SCALE GENOMIC DNA]</scope>
    <source>
        <strain evidence="1 2">DSM 18862</strain>
    </source>
</reference>
<evidence type="ECO:0000313" key="1">
    <source>
        <dbReference type="EMBL" id="ONH45902.1"/>
    </source>
</evidence>
<name>A0A1V2JKD5_PSEAZ</name>
<protein>
    <submittedName>
        <fullName evidence="1">Uncharacterized protein</fullName>
    </submittedName>
</protein>
<dbReference type="EMBL" id="MNPV01000003">
    <property type="protein sequence ID" value="ONH45902.1"/>
    <property type="molecule type" value="Genomic_DNA"/>
</dbReference>
<dbReference type="Proteomes" id="UP000188559">
    <property type="component" value="Unassembled WGS sequence"/>
</dbReference>
<dbReference type="GeneID" id="57376327"/>
<dbReference type="OrthoDB" id="7023363at2"/>
<evidence type="ECO:0000313" key="2">
    <source>
        <dbReference type="Proteomes" id="UP000188559"/>
    </source>
</evidence>
<organism evidence="1 2">
    <name type="scientific">Pseudomonas azotoformans</name>
    <dbReference type="NCBI Taxonomy" id="47878"/>
    <lineage>
        <taxon>Bacteria</taxon>
        <taxon>Pseudomonadati</taxon>
        <taxon>Pseudomonadota</taxon>
        <taxon>Gammaproteobacteria</taxon>
        <taxon>Pseudomonadales</taxon>
        <taxon>Pseudomonadaceae</taxon>
        <taxon>Pseudomonas</taxon>
    </lineage>
</organism>
<proteinExistence type="predicted"/>
<gene>
    <name evidence="1" type="ORF">BLL37_13090</name>
</gene>
<dbReference type="AlphaFoldDB" id="A0A1V2JKD5"/>
<dbReference type="RefSeq" id="WP_071494382.1">
    <property type="nucleotide sequence ID" value="NZ_LT629702.1"/>
</dbReference>